<evidence type="ECO:0000313" key="7">
    <source>
        <dbReference type="EMBL" id="KAK0553561.1"/>
    </source>
</evidence>
<dbReference type="Gene3D" id="3.40.640.10">
    <property type="entry name" value="Type I PLP-dependent aspartate aminotransferase-like (Major domain)"/>
    <property type="match status" value="1"/>
</dbReference>
<evidence type="ECO:0000256" key="4">
    <source>
        <dbReference type="ARBA" id="ARBA00022898"/>
    </source>
</evidence>
<dbReference type="InterPro" id="IPR050087">
    <property type="entry name" value="AON_synthase_class-II"/>
</dbReference>
<protein>
    <recommendedName>
        <fullName evidence="6">Aminotransferase class I/classII large domain-containing protein</fullName>
    </recommendedName>
</protein>
<dbReference type="InterPro" id="IPR015422">
    <property type="entry name" value="PyrdxlP-dep_Trfase_small"/>
</dbReference>
<keyword evidence="3" id="KW-0808">Transferase</keyword>
<reference evidence="7" key="1">
    <citation type="journal article" date="2023" name="PhytoFront">
        <title>Draft Genome Resources of Seven Strains of Tilletia horrida, Causal Agent of Kernel Smut of Rice.</title>
        <authorList>
            <person name="Khanal S."/>
            <person name="Antony Babu S."/>
            <person name="Zhou X.G."/>
        </authorList>
    </citation>
    <scope>NUCLEOTIDE SEQUENCE</scope>
    <source>
        <strain evidence="7">TX6</strain>
    </source>
</reference>
<feature type="domain" description="Aminotransferase class I/classII large" evidence="6">
    <location>
        <begin position="59"/>
        <end position="483"/>
    </location>
</feature>
<comment type="similarity">
    <text evidence="2">Belongs to the class-II pyridoxal-phosphate-dependent aminotransferase family. BioF subfamily.</text>
</comment>
<evidence type="ECO:0000256" key="5">
    <source>
        <dbReference type="SAM" id="MobiDB-lite"/>
    </source>
</evidence>
<feature type="compositionally biased region" description="Low complexity" evidence="5">
    <location>
        <begin position="495"/>
        <end position="512"/>
    </location>
</feature>
<feature type="compositionally biased region" description="Polar residues" evidence="5">
    <location>
        <begin position="513"/>
        <end position="523"/>
    </location>
</feature>
<comment type="cofactor">
    <cofactor evidence="1">
        <name>pyridoxal 5'-phosphate</name>
        <dbReference type="ChEBI" id="CHEBI:597326"/>
    </cofactor>
</comment>
<gene>
    <name evidence="7" type="ORF">OC846_002482</name>
</gene>
<evidence type="ECO:0000256" key="3">
    <source>
        <dbReference type="ARBA" id="ARBA00022679"/>
    </source>
</evidence>
<accession>A0AAN6GTK9</accession>
<evidence type="ECO:0000256" key="1">
    <source>
        <dbReference type="ARBA" id="ARBA00001933"/>
    </source>
</evidence>
<dbReference type="InterPro" id="IPR015421">
    <property type="entry name" value="PyrdxlP-dep_Trfase_major"/>
</dbReference>
<keyword evidence="4" id="KW-0663">Pyridoxal phosphate</keyword>
<dbReference type="AlphaFoldDB" id="A0AAN6GTK9"/>
<sequence>MLADQIRDALARRRARSTLRALTVHDTTARRIPDRVGEAGEVAASSSAAPTLTSDDQRLVDFSSNDYLSLASSQEMRQAFVQRVLSASSNPLGSTGSRLLDGNSVEHEQLEQRLAHFFQASSALFFGSGFEANVSIFSTLPQPGDLILYDELIHASVHDGMRQSRAAHRIPFRHNDLGHLERLLKGFCTWTDQSSSTAASCSSSSSRSNDVDAETCARFALALQGRQVNVFVAVESVYSMDGDICPLPALLDLVERHVPQECLHVVVDEAHSTGIYGPGGRGLCAELGVHGKPNPYSRDRVRVRLATFGKACGASGAAVLCDPLLREYMINYARPFIFSTAPPQAVVMAAHSSLDMLEREDVGGKRRRLVVERTQELLDGLRRIAGDVAGSEGSLKGRLLVALVPSLASTTADPFATPHPVLPPSPIVPLLTPHPRQLSAYLRSRGFLVRPISYPTVPLGQDRVRICLHSANTKDQVGSLCTAVRDWVEERSKASATISAPPASPSATHVAAKTSSTRHSTNVPLPAANDVSASILSAIQERERQARWSVPTTKPRL</sequence>
<dbReference type="Proteomes" id="UP001176517">
    <property type="component" value="Unassembled WGS sequence"/>
</dbReference>
<dbReference type="GO" id="GO:0016740">
    <property type="term" value="F:transferase activity"/>
    <property type="evidence" value="ECO:0007669"/>
    <property type="project" value="UniProtKB-KW"/>
</dbReference>
<feature type="region of interest" description="Disordered" evidence="5">
    <location>
        <begin position="495"/>
        <end position="526"/>
    </location>
</feature>
<dbReference type="GO" id="GO:0030170">
    <property type="term" value="F:pyridoxal phosphate binding"/>
    <property type="evidence" value="ECO:0007669"/>
    <property type="project" value="InterPro"/>
</dbReference>
<keyword evidence="8" id="KW-1185">Reference proteome</keyword>
<dbReference type="InterPro" id="IPR015424">
    <property type="entry name" value="PyrdxlP-dep_Trfase"/>
</dbReference>
<proteinExistence type="inferred from homology"/>
<name>A0AAN6GTK9_9BASI</name>
<dbReference type="SUPFAM" id="SSF53383">
    <property type="entry name" value="PLP-dependent transferases"/>
    <property type="match status" value="1"/>
</dbReference>
<dbReference type="PANTHER" id="PTHR13693:SF77">
    <property type="entry name" value="8-AMINO-7-OXONONANOATE SYNTHASE"/>
    <property type="match status" value="1"/>
</dbReference>
<dbReference type="InterPro" id="IPR004839">
    <property type="entry name" value="Aminotransferase_I/II_large"/>
</dbReference>
<organism evidence="7 8">
    <name type="scientific">Tilletia horrida</name>
    <dbReference type="NCBI Taxonomy" id="155126"/>
    <lineage>
        <taxon>Eukaryota</taxon>
        <taxon>Fungi</taxon>
        <taxon>Dikarya</taxon>
        <taxon>Basidiomycota</taxon>
        <taxon>Ustilaginomycotina</taxon>
        <taxon>Exobasidiomycetes</taxon>
        <taxon>Tilletiales</taxon>
        <taxon>Tilletiaceae</taxon>
        <taxon>Tilletia</taxon>
    </lineage>
</organism>
<evidence type="ECO:0000256" key="2">
    <source>
        <dbReference type="ARBA" id="ARBA00010008"/>
    </source>
</evidence>
<dbReference type="Pfam" id="PF00155">
    <property type="entry name" value="Aminotran_1_2"/>
    <property type="match status" value="1"/>
</dbReference>
<evidence type="ECO:0000313" key="8">
    <source>
        <dbReference type="Proteomes" id="UP001176517"/>
    </source>
</evidence>
<dbReference type="GO" id="GO:0009102">
    <property type="term" value="P:biotin biosynthetic process"/>
    <property type="evidence" value="ECO:0007669"/>
    <property type="project" value="TreeGrafter"/>
</dbReference>
<dbReference type="Gene3D" id="3.90.1150.10">
    <property type="entry name" value="Aspartate Aminotransferase, domain 1"/>
    <property type="match status" value="1"/>
</dbReference>
<dbReference type="PANTHER" id="PTHR13693">
    <property type="entry name" value="CLASS II AMINOTRANSFERASE/8-AMINO-7-OXONONANOATE SYNTHASE"/>
    <property type="match status" value="1"/>
</dbReference>
<comment type="caution">
    <text evidence="7">The sequence shown here is derived from an EMBL/GenBank/DDBJ whole genome shotgun (WGS) entry which is preliminary data.</text>
</comment>
<dbReference type="EMBL" id="JAPDMZ010000049">
    <property type="protein sequence ID" value="KAK0553561.1"/>
    <property type="molecule type" value="Genomic_DNA"/>
</dbReference>
<evidence type="ECO:0000259" key="6">
    <source>
        <dbReference type="Pfam" id="PF00155"/>
    </source>
</evidence>